<feature type="domain" description="PTS EIIA type-2" evidence="12">
    <location>
        <begin position="542"/>
        <end position="682"/>
    </location>
</feature>
<evidence type="ECO:0000313" key="15">
    <source>
        <dbReference type="EMBL" id="GEK59620.1"/>
    </source>
</evidence>
<evidence type="ECO:0000256" key="3">
    <source>
        <dbReference type="ARBA" id="ARBA00022490"/>
    </source>
</evidence>
<dbReference type="PROSITE" id="PS00372">
    <property type="entry name" value="PTS_EIIA_TYPE_2_HIS"/>
    <property type="match status" value="1"/>
</dbReference>
<dbReference type="Pfam" id="PF00874">
    <property type="entry name" value="PRD"/>
    <property type="match status" value="2"/>
</dbReference>
<evidence type="ECO:0000256" key="11">
    <source>
        <dbReference type="ARBA" id="ARBA00042072"/>
    </source>
</evidence>
<dbReference type="PROSITE" id="PS51099">
    <property type="entry name" value="PTS_EIIB_TYPE_2"/>
    <property type="match status" value="1"/>
</dbReference>
<dbReference type="GO" id="GO:0008982">
    <property type="term" value="F:protein-N(PI)-phosphohistidine-sugar phosphotransferase activity"/>
    <property type="evidence" value="ECO:0007669"/>
    <property type="project" value="InterPro"/>
</dbReference>
<dbReference type="InterPro" id="IPR036634">
    <property type="entry name" value="PRD_sf"/>
</dbReference>
<keyword evidence="7" id="KW-0418">Kinase</keyword>
<dbReference type="CDD" id="cd00211">
    <property type="entry name" value="PTS_IIA_fru"/>
    <property type="match status" value="1"/>
</dbReference>
<dbReference type="AlphaFoldDB" id="A0A510Y8B8"/>
<keyword evidence="8" id="KW-0010">Activator</keyword>
<dbReference type="GO" id="GO:0016301">
    <property type="term" value="F:kinase activity"/>
    <property type="evidence" value="ECO:0007669"/>
    <property type="project" value="UniProtKB-KW"/>
</dbReference>
<feature type="domain" description="PRD" evidence="14">
    <location>
        <begin position="184"/>
        <end position="284"/>
    </location>
</feature>
<dbReference type="GO" id="GO:0005737">
    <property type="term" value="C:cytoplasm"/>
    <property type="evidence" value="ECO:0007669"/>
    <property type="project" value="UniProtKB-SubCell"/>
</dbReference>
<evidence type="ECO:0000313" key="16">
    <source>
        <dbReference type="Proteomes" id="UP000321051"/>
    </source>
</evidence>
<comment type="subcellular location">
    <subcellularLocation>
        <location evidence="1">Cytoplasm</location>
    </subcellularLocation>
</comment>
<dbReference type="EMBL" id="BJUN01000016">
    <property type="protein sequence ID" value="GEK59620.1"/>
    <property type="molecule type" value="Genomic_DNA"/>
</dbReference>
<dbReference type="PROSITE" id="PS51372">
    <property type="entry name" value="PRD_2"/>
    <property type="match status" value="2"/>
</dbReference>
<evidence type="ECO:0000256" key="6">
    <source>
        <dbReference type="ARBA" id="ARBA00022683"/>
    </source>
</evidence>
<dbReference type="PROSITE" id="PS51094">
    <property type="entry name" value="PTS_EIIA_TYPE_2"/>
    <property type="match status" value="1"/>
</dbReference>
<evidence type="ECO:0000256" key="7">
    <source>
        <dbReference type="ARBA" id="ARBA00022777"/>
    </source>
</evidence>
<organism evidence="15 16">
    <name type="scientific">Marinococcus halophilus</name>
    <dbReference type="NCBI Taxonomy" id="1371"/>
    <lineage>
        <taxon>Bacteria</taxon>
        <taxon>Bacillati</taxon>
        <taxon>Bacillota</taxon>
        <taxon>Bacilli</taxon>
        <taxon>Bacillales</taxon>
        <taxon>Bacillaceae</taxon>
        <taxon>Marinococcus</taxon>
    </lineage>
</organism>
<keyword evidence="16" id="KW-1185">Reference proteome</keyword>
<dbReference type="InterPro" id="IPR051351">
    <property type="entry name" value="Ascorbate-PTS_EIIA_comp"/>
</dbReference>
<dbReference type="CDD" id="cd05568">
    <property type="entry name" value="PTS_IIB_bgl_like"/>
    <property type="match status" value="1"/>
</dbReference>
<feature type="domain" description="PTS EIIB type-2" evidence="13">
    <location>
        <begin position="401"/>
        <end position="488"/>
    </location>
</feature>
<name>A0A510Y8B8_MARHA</name>
<dbReference type="RefSeq" id="WP_094908798.1">
    <property type="nucleotide sequence ID" value="NZ_BJUN01000016.1"/>
</dbReference>
<evidence type="ECO:0000256" key="5">
    <source>
        <dbReference type="ARBA" id="ARBA00022679"/>
    </source>
</evidence>
<dbReference type="PANTHER" id="PTHR36203:SF1">
    <property type="entry name" value="ASCORBATE-SPECIFIC PTS SYSTEM EIIA COMPONENT"/>
    <property type="match status" value="1"/>
</dbReference>
<dbReference type="Pfam" id="PF05043">
    <property type="entry name" value="Mga"/>
    <property type="match status" value="1"/>
</dbReference>
<dbReference type="Pfam" id="PF00359">
    <property type="entry name" value="PTS_EIIA_2"/>
    <property type="match status" value="1"/>
</dbReference>
<keyword evidence="4" id="KW-0597">Phosphoprotein</keyword>
<evidence type="ECO:0000256" key="9">
    <source>
        <dbReference type="ARBA" id="ARBA00037387"/>
    </source>
</evidence>
<dbReference type="Gene3D" id="1.10.1790.10">
    <property type="entry name" value="PRD domain"/>
    <property type="match status" value="1"/>
</dbReference>
<dbReference type="Gene3D" id="3.40.930.10">
    <property type="entry name" value="Mannitol-specific EII, Chain A"/>
    <property type="match status" value="1"/>
</dbReference>
<evidence type="ECO:0000259" key="14">
    <source>
        <dbReference type="PROSITE" id="PS51372"/>
    </source>
</evidence>
<dbReference type="InterPro" id="IPR007737">
    <property type="entry name" value="Mga_HTH"/>
</dbReference>
<dbReference type="InterPro" id="IPR011608">
    <property type="entry name" value="PRD"/>
</dbReference>
<dbReference type="InterPro" id="IPR016152">
    <property type="entry name" value="PTrfase/Anion_transptr"/>
</dbReference>
<dbReference type="PANTHER" id="PTHR36203">
    <property type="entry name" value="ASCORBATE-SPECIFIC PTS SYSTEM EIIA COMPONENT"/>
    <property type="match status" value="1"/>
</dbReference>
<feature type="domain" description="PRD" evidence="14">
    <location>
        <begin position="289"/>
        <end position="396"/>
    </location>
</feature>
<dbReference type="STRING" id="1371.GCA_900166605_01890"/>
<dbReference type="InterPro" id="IPR002178">
    <property type="entry name" value="PTS_EIIA_type-2_dom"/>
</dbReference>
<dbReference type="Proteomes" id="UP000321051">
    <property type="component" value="Unassembled WGS sequence"/>
</dbReference>
<dbReference type="GO" id="GO:0009401">
    <property type="term" value="P:phosphoenolpyruvate-dependent sugar phosphotransferase system"/>
    <property type="evidence" value="ECO:0007669"/>
    <property type="project" value="UniProtKB-KW"/>
</dbReference>
<keyword evidence="3" id="KW-0963">Cytoplasm</keyword>
<dbReference type="InterPro" id="IPR013011">
    <property type="entry name" value="PTS_EIIB_2"/>
</dbReference>
<gene>
    <name evidence="15" type="ORF">MHA01_25250</name>
</gene>
<evidence type="ECO:0000259" key="12">
    <source>
        <dbReference type="PROSITE" id="PS51094"/>
    </source>
</evidence>
<proteinExistence type="predicted"/>
<protein>
    <recommendedName>
        <fullName evidence="10">Ascorbate-specific PTS system EIIA component</fullName>
    </recommendedName>
    <alternativeName>
        <fullName evidence="11">Ascorbate-specific phosphotransferase enzyme IIA component</fullName>
    </alternativeName>
</protein>
<sequence length="685" mass="79053">MPLSERDNEILSELIRNPSVTSMALEEKYQLTRRQLGYSMNKVNDWLLSKDLPVIERTRQGHFIIDQSVYTNFGMDEEIIAAEKPVLTGKQRIYYLIMMLIGSEEPLSLNHFTSELQLSKNTVLNELKEVQQYLDDYHLSIKYSRKEGYLVEGKEFQIRKLLMNVTYQLLFMQEGASRIKKIAGIGEEELDDYRKRIENVESKLSLKFTDEKLETMPYILALILKRIKKGFAINTFSIQYEELSDTKEYQATEEIFKKNEHIPMEERLFVTLHLLTVSVYSTSFPMEDDVIPNLGAATDDMLRQFEKSACVYLHERDQLLDKLLQHIKPAYYRIKYQLSETSSTQVPLSKEFKALHHLVKQSTAPLEKLIGSPIPDSESSFITMLIGGWMKRQGESIEKKVKAIVVCPQGVSVSRLMLNELSELFPEFVFLDSLSVREFLHYHLEYDIVFAPTFLETDKKLFVVKTFLGREERQRLRKQVMLELYGYLPNHLDINEIIQIIGRHAHIYNESALIEDIQNYINQDNENSVNYSMGKAEYNLDELITPASITLKDSVADWKEAVWAGAGPLLERKSITEDYVNRMLCYTEEDPYIVIGPNIAIPHASPEDGVNEVGMSLLRLKEGVLFSGEYRINLVIVIAAVDKQKHIHALMQLMKLAGSQTARNQITASDSVKDIYKIIQSYSKD</sequence>
<keyword evidence="6" id="KW-0598">Phosphotransferase system</keyword>
<keyword evidence="15" id="KW-0762">Sugar transport</keyword>
<comment type="function">
    <text evidence="9">The phosphoenolpyruvate-dependent sugar phosphotransferase system (sugar PTS), a major carbohydrate active transport system, catalyzes the phosphorylation of incoming sugar substrates concomitantly with their translocation across the cell membrane. The enzyme II UlaABC PTS system is involved in ascorbate transport.</text>
</comment>
<keyword evidence="2" id="KW-0813">Transport</keyword>
<dbReference type="SUPFAM" id="SSF63520">
    <property type="entry name" value="PTS-regulatory domain, PRD"/>
    <property type="match status" value="2"/>
</dbReference>
<accession>A0A510Y8B8</accession>
<evidence type="ECO:0000256" key="4">
    <source>
        <dbReference type="ARBA" id="ARBA00022553"/>
    </source>
</evidence>
<dbReference type="GO" id="GO:0006355">
    <property type="term" value="P:regulation of DNA-templated transcription"/>
    <property type="evidence" value="ECO:0007669"/>
    <property type="project" value="InterPro"/>
</dbReference>
<dbReference type="SUPFAM" id="SSF55804">
    <property type="entry name" value="Phoshotransferase/anion transport protein"/>
    <property type="match status" value="1"/>
</dbReference>
<keyword evidence="5" id="KW-0808">Transferase</keyword>
<comment type="caution">
    <text evidence="15">The sequence shown here is derived from an EMBL/GenBank/DDBJ whole genome shotgun (WGS) entry which is preliminary data.</text>
</comment>
<evidence type="ECO:0000259" key="13">
    <source>
        <dbReference type="PROSITE" id="PS51099"/>
    </source>
</evidence>
<evidence type="ECO:0000256" key="1">
    <source>
        <dbReference type="ARBA" id="ARBA00004496"/>
    </source>
</evidence>
<reference evidence="15 16" key="1">
    <citation type="submission" date="2019-07" db="EMBL/GenBank/DDBJ databases">
        <title>Whole genome shotgun sequence of Marinococcus halophilus NBRC 102359.</title>
        <authorList>
            <person name="Hosoyama A."/>
            <person name="Uohara A."/>
            <person name="Ohji S."/>
            <person name="Ichikawa N."/>
        </authorList>
    </citation>
    <scope>NUCLEOTIDE SEQUENCE [LARGE SCALE GENOMIC DNA]</scope>
    <source>
        <strain evidence="15 16">NBRC 102359</strain>
    </source>
</reference>
<evidence type="ECO:0000256" key="8">
    <source>
        <dbReference type="ARBA" id="ARBA00023159"/>
    </source>
</evidence>
<evidence type="ECO:0000256" key="10">
    <source>
        <dbReference type="ARBA" id="ARBA00041175"/>
    </source>
</evidence>
<evidence type="ECO:0000256" key="2">
    <source>
        <dbReference type="ARBA" id="ARBA00022448"/>
    </source>
</evidence>
<dbReference type="OrthoDB" id="369398at2"/>